<name>A0AAV0TH82_9STRA</name>
<feature type="region of interest" description="Disordered" evidence="2">
    <location>
        <begin position="46"/>
        <end position="104"/>
    </location>
</feature>
<protein>
    <submittedName>
        <fullName evidence="3">Uncharacterized protein</fullName>
    </submittedName>
</protein>
<keyword evidence="4" id="KW-1185">Reference proteome</keyword>
<feature type="compositionally biased region" description="Low complexity" evidence="2">
    <location>
        <begin position="51"/>
        <end position="62"/>
    </location>
</feature>
<evidence type="ECO:0000313" key="4">
    <source>
        <dbReference type="Proteomes" id="UP001162029"/>
    </source>
</evidence>
<dbReference type="Proteomes" id="UP001162029">
    <property type="component" value="Unassembled WGS sequence"/>
</dbReference>
<proteinExistence type="predicted"/>
<feature type="compositionally biased region" description="Polar residues" evidence="2">
    <location>
        <begin position="93"/>
        <end position="102"/>
    </location>
</feature>
<organism evidence="3 4">
    <name type="scientific">Peronospora destructor</name>
    <dbReference type="NCBI Taxonomy" id="86335"/>
    <lineage>
        <taxon>Eukaryota</taxon>
        <taxon>Sar</taxon>
        <taxon>Stramenopiles</taxon>
        <taxon>Oomycota</taxon>
        <taxon>Peronosporomycetes</taxon>
        <taxon>Peronosporales</taxon>
        <taxon>Peronosporaceae</taxon>
        <taxon>Peronospora</taxon>
    </lineage>
</organism>
<feature type="coiled-coil region" evidence="1">
    <location>
        <begin position="224"/>
        <end position="258"/>
    </location>
</feature>
<evidence type="ECO:0000313" key="3">
    <source>
        <dbReference type="EMBL" id="CAI5720448.1"/>
    </source>
</evidence>
<dbReference type="EMBL" id="CANTFM010000385">
    <property type="protein sequence ID" value="CAI5720448.1"/>
    <property type="molecule type" value="Genomic_DNA"/>
</dbReference>
<accession>A0AAV0TH82</accession>
<keyword evidence="1" id="KW-0175">Coiled coil</keyword>
<evidence type="ECO:0000256" key="1">
    <source>
        <dbReference type="SAM" id="Coils"/>
    </source>
</evidence>
<reference evidence="3" key="1">
    <citation type="submission" date="2022-12" db="EMBL/GenBank/DDBJ databases">
        <authorList>
            <person name="Webb A."/>
        </authorList>
    </citation>
    <scope>NUCLEOTIDE SEQUENCE</scope>
    <source>
        <strain evidence="3">Pd1</strain>
    </source>
</reference>
<sequence length="501" mass="56755">METSIQVSPSPIKIQHESYAERLASSFTVFPAEDCSSNDVKQFKLRERTASSASSINSSEVSDPLLGGDMETSVDVGEEEEEREGSVRENESVGTTAQSFKMQSHLRDMQHRVEILQGLMQKVRQQGSLCSLFTGSALQANSCLVLVETREKSNNTVQLADFLASMVKESVEKSLGLTLISPQICAERMKNDVANGSRDGQYDSSLTSCNEETPFAVTALVHCIKALQVQLKEATDENKQLQNTVQKLEQENVRLRAQAAFDTPARGGDDSGSTSLQSNLERNAAVVNDIEYNNDRSIFRLATAIVGVPSVFQRVMEEDLEILKDHARCQHKLHELWDSVRQLKMLVEIYEIKLNDMRVQRDNAIAEAERADVENIRLVTCNNSQQKIKYLQQVKKDNEALRRKNRALNERIVKEAIKLVREKNGCSLHEDDDLTMETIDSDDRLQEFDEPSVRIGEEILRRMRNFSRLLEQRLERLRLARQHLLQGNDDSSESLEYEGQM</sequence>
<gene>
    <name evidence="3" type="ORF">PDE001_LOCUS2235</name>
</gene>
<comment type="caution">
    <text evidence="3">The sequence shown here is derived from an EMBL/GenBank/DDBJ whole genome shotgun (WGS) entry which is preliminary data.</text>
</comment>
<feature type="coiled-coil region" evidence="1">
    <location>
        <begin position="347"/>
        <end position="418"/>
    </location>
</feature>
<dbReference type="AlphaFoldDB" id="A0AAV0TH82"/>
<evidence type="ECO:0000256" key="2">
    <source>
        <dbReference type="SAM" id="MobiDB-lite"/>
    </source>
</evidence>